<feature type="compositionally biased region" description="Acidic residues" evidence="4">
    <location>
        <begin position="1212"/>
        <end position="1238"/>
    </location>
</feature>
<keyword evidence="3" id="KW-0456">Lyase</keyword>
<dbReference type="EMBL" id="CAUJNA010003729">
    <property type="protein sequence ID" value="CAJ1408699.1"/>
    <property type="molecule type" value="Genomic_DNA"/>
</dbReference>
<dbReference type="PANTHER" id="PTHR30502">
    <property type="entry name" value="2-KETO-3-DEOXY-L-RHAMNONATE ALDOLASE"/>
    <property type="match status" value="1"/>
</dbReference>
<gene>
    <name evidence="7" type="ORF">EVOR1521_LOCUS29978</name>
</gene>
<name>A0AA36JPB7_9DINO</name>
<feature type="region of interest" description="Disordered" evidence="4">
    <location>
        <begin position="1"/>
        <end position="62"/>
    </location>
</feature>
<dbReference type="InterPro" id="IPR015813">
    <property type="entry name" value="Pyrv/PenolPyrv_kinase-like_dom"/>
</dbReference>
<dbReference type="InterPro" id="IPR015421">
    <property type="entry name" value="PyrdxlP-dep_Trfase_major"/>
</dbReference>
<feature type="region of interest" description="Disordered" evidence="4">
    <location>
        <begin position="1125"/>
        <end position="1238"/>
    </location>
</feature>
<dbReference type="Pfam" id="PF01494">
    <property type="entry name" value="FAD_binding_3"/>
    <property type="match status" value="2"/>
</dbReference>
<comment type="similarity">
    <text evidence="1">Belongs to the HpcH/HpaI aldolase family.</text>
</comment>
<feature type="domain" description="HpcH/HpaI aldolase/citrate lyase" evidence="6">
    <location>
        <begin position="1912"/>
        <end position="2079"/>
    </location>
</feature>
<sequence length="2146" mass="228009">MGWFGSSKSNAPSKDAPAAGSEPAGARSPASAKSPASGRALTSLGGSPGSEAGGFRWPEFPAQVPNPRKARQVLIVGADPAGLTLALALAANGIAVTVLEARPSLCGSSRRCSWSAQCLELWRRLGVELAEAVPLRRQHICVKDPAQKAVLVVESDLAGHSGNLGSAHLQQYRLESLLLEALAKAGVLQEAEPEAAAPEAVAAPEAAAPEEAAPEEAAPEEAAPEEAALVDIHWQMSVQEITVQDEAVLVKATSPAGSVELLAPYAVLCSAEAKAAARLGSGPAASEACCMMSADFEVEEEAEAQQRWTLPRETRMAVLERQLPGKQLRVDALFPAGFDLAKFSVEELWASVSASPKPKVLALCTEHISSSAGLRARTGRLFLCGDAMTMLSPWSGDLGVEDAANLAWKLSLVLLQAAPPALLDTYQAERQQCHLAALQQQKLEEVLAPGDGTSKEPRDAALALLAAGLLALDLAGPRPQIRRSPLFCADEAVGACFQGAPEVGEAFADCAVEDLELEVEAKAAPPEEAKSRGFLLGHLGPFFTLVVFCLSVEDVPWEALRQLDRSNFQLTLELVRKVVVVLDASSLERMSERHVEAVARAARLGARLLADRSRACGAYDARPGTAVLLRPDSLVAARWRQLGDERDVQRAFLRATGHLLHVVPRVPSPRSSASGDEPQLRLQPWQGCALLRHLQMPAQQAVAALMLLASYLGEAPVLEAVEMAKAALKKDLGEVKPLKLSLPAKEPGPVPPADVLSVVKSLAEEGAGLVPLELAVDTMHKMLKQEPEILASMAPEQGVEELRELLAKQLTEAEGQEVLASQVMVADGAKALEALLWELDEAARRTPQEPREVLVVGCCPEQWSTALDAWQVRHYFPSGECFEVVAADVAAHVTGRTVAVLLPLYGLATGVPLTQAELARLGHFVDFEAARRRSSGGSLPLALLVDVGLRSLQLDAQAECLPVLRHCRSCALLGDLFGEWSAAPKLLAQFVALGAGLSQYCPRAAPTVALVQRLAAQLPLEPRSLEGLRRRRQILLEALSRAGLQVLGKPRAGGHMLARLPEDIAESEYCEALARHGVPAQQGTLLGCPGCVRLCFSLRFDLLEDSVPLFAQAVQEVRRKTFMVKPQAEPKEHTEPKVPTETAPEVTAVDLARSNEAVAGPEEPSPPEAKAAEEAAEAREAGTEPKAEETKAEEPKVEEPKVEPSPEAQVPPEEEDAGEEDEEEQEESVAEESADAGDVDEDLAVDEAALAAAQQRGEVAPLGPQLRRNLRAVACVAQLSGAIATELIAQAGFELIIVDHEYGPGDFFSAANLVRSAAGAGAHAMLRLPCADATQVYRALEAGAEGLLLGQVTSRQQAEAFARLVAHVSEKARDDAYVEWRSSPPPPLEEAPAPRPLVAVELEPSCAIATAEELLRAEGVDLVMVDPERCLEALLGQYRSDDLGGTGFPPRVPAATVPAGYTMEETKEGEEPEGPPTATVAEPSPPPGPPPGARRTVTLALKAPQLSTRMRAVGGAAPLQAAEAMQSFWSCFDALPQVARDNRKLIGCTAHARNTALDLLIQGHSVVALCADLVLLREGAHRHANEMKTERAGAGTRHWAAPLESQRARLATSALVSQLRRHKKALAAFLHLGDALAAENLCMAGFEAVVLDHEQGPGDLLNAVGLVHAASSAGTHPLLRVPSNDPAYLRRALQLGVEGLILPMTESASQAEDFIAAVKKSFPSSSLRGAGGTAAALRSAAPQAAQFLRRREELLLKAVQVETEAGLAAVKDIAKVDGLDMVFFAPVELAASAPRGQEAGLLLALETAEAEVKRAKKLLGGMLVPGRSAEQMFSAGYDLVCTTSDVILIRAAAENIVRESKPPATGPKAGLVQWVTSAREAKFARNEETLVMRLKKSRQARALAVMARLGSARAAELVASSGFEVVVLDHAKGAEDLLGAVGLIHGAARAGAHTLLRVPALSRSHLRRALQIGVEGVILPGVETPEEAHALVELCLYPSRNLREDSHSSEARMKNQPFRRMDFSFAPPLVEFYGQRVAEFTRRQGEAMLIAVQVDTPAGAARIRDIAKVEGIDMLFVDALRLSGADVERIETAAKSSKRLLGGLLVPGCKVEDMFRAGYKLVCAASDHGLLAEGAKACLLAERPAE</sequence>
<dbReference type="PANTHER" id="PTHR30502:SF0">
    <property type="entry name" value="PHOSPHOENOLPYRUVATE CARBOXYLASE FAMILY PROTEIN"/>
    <property type="match status" value="1"/>
</dbReference>
<comment type="caution">
    <text evidence="7">The sequence shown here is derived from an EMBL/GenBank/DDBJ whole genome shotgun (WGS) entry which is preliminary data.</text>
</comment>
<organism evidence="7 8">
    <name type="scientific">Effrenium voratum</name>
    <dbReference type="NCBI Taxonomy" id="2562239"/>
    <lineage>
        <taxon>Eukaryota</taxon>
        <taxon>Sar</taxon>
        <taxon>Alveolata</taxon>
        <taxon>Dinophyceae</taxon>
        <taxon>Suessiales</taxon>
        <taxon>Symbiodiniaceae</taxon>
        <taxon>Effrenium</taxon>
    </lineage>
</organism>
<feature type="region of interest" description="Disordered" evidence="4">
    <location>
        <begin position="1464"/>
        <end position="1495"/>
    </location>
</feature>
<feature type="domain" description="HpcH/HpaI aldolase/citrate lyase" evidence="6">
    <location>
        <begin position="1629"/>
        <end position="1839"/>
    </location>
</feature>
<evidence type="ECO:0000313" key="8">
    <source>
        <dbReference type="Proteomes" id="UP001178507"/>
    </source>
</evidence>
<dbReference type="Proteomes" id="UP001178507">
    <property type="component" value="Unassembled WGS sequence"/>
</dbReference>
<dbReference type="GO" id="GO:0005737">
    <property type="term" value="C:cytoplasm"/>
    <property type="evidence" value="ECO:0007669"/>
    <property type="project" value="TreeGrafter"/>
</dbReference>
<keyword evidence="8" id="KW-1185">Reference proteome</keyword>
<dbReference type="InterPro" id="IPR036188">
    <property type="entry name" value="FAD/NAD-bd_sf"/>
</dbReference>
<dbReference type="SUPFAM" id="SSF51621">
    <property type="entry name" value="Phosphoenolpyruvate/pyruvate domain"/>
    <property type="match status" value="3"/>
</dbReference>
<keyword evidence="2" id="KW-0479">Metal-binding</keyword>
<dbReference type="GO" id="GO:0016832">
    <property type="term" value="F:aldehyde-lyase activity"/>
    <property type="evidence" value="ECO:0007669"/>
    <property type="project" value="TreeGrafter"/>
</dbReference>
<dbReference type="PRINTS" id="PR00420">
    <property type="entry name" value="RNGMNOXGNASE"/>
</dbReference>
<evidence type="ECO:0000259" key="5">
    <source>
        <dbReference type="Pfam" id="PF01494"/>
    </source>
</evidence>
<protein>
    <submittedName>
        <fullName evidence="7">Uncharacterized protein</fullName>
    </submittedName>
</protein>
<proteinExistence type="inferred from homology"/>
<dbReference type="InterPro" id="IPR015424">
    <property type="entry name" value="PyrdxlP-dep_Trfase"/>
</dbReference>
<dbReference type="SUPFAM" id="SSF51905">
    <property type="entry name" value="FAD/NAD(P)-binding domain"/>
    <property type="match status" value="1"/>
</dbReference>
<dbReference type="InterPro" id="IPR005000">
    <property type="entry name" value="Aldolase/citrate-lyase_domain"/>
</dbReference>
<evidence type="ECO:0000256" key="4">
    <source>
        <dbReference type="SAM" id="MobiDB-lite"/>
    </source>
</evidence>
<dbReference type="InterPro" id="IPR015422">
    <property type="entry name" value="PyrdxlP-dep_Trfase_small"/>
</dbReference>
<dbReference type="GO" id="GO:0046872">
    <property type="term" value="F:metal ion binding"/>
    <property type="evidence" value="ECO:0007669"/>
    <property type="project" value="UniProtKB-KW"/>
</dbReference>
<dbReference type="Gene3D" id="3.40.640.10">
    <property type="entry name" value="Type I PLP-dependent aspartate aminotransferase-like (Major domain)"/>
    <property type="match status" value="1"/>
</dbReference>
<dbReference type="Gene3D" id="3.50.50.60">
    <property type="entry name" value="FAD/NAD(P)-binding domain"/>
    <property type="match status" value="2"/>
</dbReference>
<feature type="compositionally biased region" description="Polar residues" evidence="4">
    <location>
        <begin position="1"/>
        <end position="12"/>
    </location>
</feature>
<evidence type="ECO:0000256" key="1">
    <source>
        <dbReference type="ARBA" id="ARBA00005568"/>
    </source>
</evidence>
<feature type="compositionally biased region" description="Low complexity" evidence="4">
    <location>
        <begin position="23"/>
        <end position="40"/>
    </location>
</feature>
<feature type="region of interest" description="Disordered" evidence="4">
    <location>
        <begin position="195"/>
        <end position="224"/>
    </location>
</feature>
<accession>A0AA36JPB7</accession>
<evidence type="ECO:0000259" key="6">
    <source>
        <dbReference type="Pfam" id="PF03328"/>
    </source>
</evidence>
<dbReference type="Pfam" id="PF03328">
    <property type="entry name" value="HpcH_HpaI"/>
    <property type="match status" value="2"/>
</dbReference>
<feature type="compositionally biased region" description="Acidic residues" evidence="4">
    <location>
        <begin position="212"/>
        <end position="224"/>
    </location>
</feature>
<evidence type="ECO:0000256" key="3">
    <source>
        <dbReference type="ARBA" id="ARBA00023239"/>
    </source>
</evidence>
<dbReference type="SUPFAM" id="SSF53383">
    <property type="entry name" value="PLP-dependent transferases"/>
    <property type="match status" value="1"/>
</dbReference>
<dbReference type="InterPro" id="IPR002938">
    <property type="entry name" value="FAD-bd"/>
</dbReference>
<feature type="domain" description="FAD-binding" evidence="5">
    <location>
        <begin position="375"/>
        <end position="439"/>
    </location>
</feature>
<evidence type="ECO:0000313" key="7">
    <source>
        <dbReference type="EMBL" id="CAJ1408699.1"/>
    </source>
</evidence>
<feature type="compositionally biased region" description="Basic and acidic residues" evidence="4">
    <location>
        <begin position="1128"/>
        <end position="1138"/>
    </location>
</feature>
<feature type="compositionally biased region" description="Pro residues" evidence="4">
    <location>
        <begin position="1483"/>
        <end position="1492"/>
    </location>
</feature>
<feature type="domain" description="FAD-binding" evidence="5">
    <location>
        <begin position="72"/>
        <end position="188"/>
    </location>
</feature>
<dbReference type="GO" id="GO:0071949">
    <property type="term" value="F:FAD binding"/>
    <property type="evidence" value="ECO:0007669"/>
    <property type="project" value="InterPro"/>
</dbReference>
<dbReference type="Gene3D" id="3.90.1150.10">
    <property type="entry name" value="Aspartate Aminotransferase, domain 1"/>
    <property type="match status" value="1"/>
</dbReference>
<reference evidence="7" key="1">
    <citation type="submission" date="2023-08" db="EMBL/GenBank/DDBJ databases">
        <authorList>
            <person name="Chen Y."/>
            <person name="Shah S."/>
            <person name="Dougan E. K."/>
            <person name="Thang M."/>
            <person name="Chan C."/>
        </authorList>
    </citation>
    <scope>NUCLEOTIDE SEQUENCE</scope>
</reference>
<dbReference type="Gene3D" id="3.20.20.60">
    <property type="entry name" value="Phosphoenolpyruvate-binding domains"/>
    <property type="match status" value="3"/>
</dbReference>
<evidence type="ECO:0000256" key="2">
    <source>
        <dbReference type="ARBA" id="ARBA00022723"/>
    </source>
</evidence>
<dbReference type="InterPro" id="IPR040442">
    <property type="entry name" value="Pyrv_kinase-like_dom_sf"/>
</dbReference>
<dbReference type="InterPro" id="IPR050251">
    <property type="entry name" value="HpcH-HpaI_aldolase"/>
</dbReference>
<feature type="compositionally biased region" description="Low complexity" evidence="4">
    <location>
        <begin position="195"/>
        <end position="211"/>
    </location>
</feature>
<feature type="compositionally biased region" description="Basic and acidic residues" evidence="4">
    <location>
        <begin position="1170"/>
        <end position="1204"/>
    </location>
</feature>